<name>U2MAJ6_9FIRM</name>
<dbReference type="Proteomes" id="UP000016662">
    <property type="component" value="Unassembled WGS sequence"/>
</dbReference>
<dbReference type="HOGENOM" id="CLU_168904_1_0_9"/>
<dbReference type="Pfam" id="PF04232">
    <property type="entry name" value="SpoVS"/>
    <property type="match status" value="1"/>
</dbReference>
<dbReference type="eggNOG" id="COG2359">
    <property type="taxonomic scope" value="Bacteria"/>
</dbReference>
<dbReference type="InterPro" id="IPR036882">
    <property type="entry name" value="Alba-like_dom_sf"/>
</dbReference>
<keyword evidence="2" id="KW-1185">Reference proteome</keyword>
<dbReference type="STRING" id="411473.RUMCAL_01309"/>
<dbReference type="AlphaFoldDB" id="U2MAJ6"/>
<dbReference type="InterPro" id="IPR007347">
    <property type="entry name" value="SpoVS"/>
</dbReference>
<dbReference type="GO" id="GO:0003676">
    <property type="term" value="F:nucleic acid binding"/>
    <property type="evidence" value="ECO:0007669"/>
    <property type="project" value="InterPro"/>
</dbReference>
<gene>
    <name evidence="1" type="ORF">RUMCAL_01309</name>
</gene>
<organism evidence="1 2">
    <name type="scientific">Ruminococcus callidus ATCC 27760</name>
    <dbReference type="NCBI Taxonomy" id="411473"/>
    <lineage>
        <taxon>Bacteria</taxon>
        <taxon>Bacillati</taxon>
        <taxon>Bacillota</taxon>
        <taxon>Clostridia</taxon>
        <taxon>Eubacteriales</taxon>
        <taxon>Oscillospiraceae</taxon>
        <taxon>Ruminococcus</taxon>
    </lineage>
</organism>
<dbReference type="PANTHER" id="PTHR35331">
    <property type="entry name" value="STAGE V SPORULATION PROTEIN S"/>
    <property type="match status" value="1"/>
</dbReference>
<protein>
    <submittedName>
        <fullName evidence="1">Stage V sporulation protein S</fullName>
    </submittedName>
</protein>
<dbReference type="PANTHER" id="PTHR35331:SF1">
    <property type="entry name" value="STAGE V SPORULATION PROTEIN S"/>
    <property type="match status" value="1"/>
</dbReference>
<dbReference type="PATRIC" id="fig|411473.3.peg.1066"/>
<reference evidence="1 2" key="1">
    <citation type="submission" date="2013-07" db="EMBL/GenBank/DDBJ databases">
        <authorList>
            <person name="Weinstock G."/>
            <person name="Sodergren E."/>
            <person name="Wylie T."/>
            <person name="Fulton L."/>
            <person name="Fulton R."/>
            <person name="Fronick C."/>
            <person name="O'Laughlin M."/>
            <person name="Godfrey J."/>
            <person name="Miner T."/>
            <person name="Herter B."/>
            <person name="Appelbaum E."/>
            <person name="Cordes M."/>
            <person name="Lek S."/>
            <person name="Wollam A."/>
            <person name="Pepin K.H."/>
            <person name="Palsikar V.B."/>
            <person name="Mitreva M."/>
            <person name="Wilson R.K."/>
        </authorList>
    </citation>
    <scope>NUCLEOTIDE SEQUENCE [LARGE SCALE GENOMIC DNA]</scope>
    <source>
        <strain evidence="1 2">ATCC 27760</strain>
    </source>
</reference>
<accession>U2MAJ6</accession>
<evidence type="ECO:0000313" key="1">
    <source>
        <dbReference type="EMBL" id="ERJ96333.1"/>
    </source>
</evidence>
<dbReference type="Gene3D" id="3.30.110.20">
    <property type="entry name" value="Alba-like domain"/>
    <property type="match status" value="1"/>
</dbReference>
<evidence type="ECO:0000313" key="2">
    <source>
        <dbReference type="Proteomes" id="UP000016662"/>
    </source>
</evidence>
<sequence length="98" mass="10318">MESLVVLREAFIMEVLKVSSHSSPNSVAGAIAGVIREKKMVEVQAVGAGAANQAVKAIAIARGYLAPIGVDLICIPAFANIQIDGEDRTAIKLICEER</sequence>
<comment type="caution">
    <text evidence="1">The sequence shown here is derived from an EMBL/GenBank/DDBJ whole genome shotgun (WGS) entry which is preliminary data.</text>
</comment>
<proteinExistence type="predicted"/>
<dbReference type="EMBL" id="AWVF01000170">
    <property type="protein sequence ID" value="ERJ96333.1"/>
    <property type="molecule type" value="Genomic_DNA"/>
</dbReference>